<dbReference type="InterPro" id="IPR036691">
    <property type="entry name" value="Endo/exonu/phosph_ase_sf"/>
</dbReference>
<dbReference type="FunCoup" id="A0A0D2ACT1">
    <property type="interactions" value="102"/>
</dbReference>
<accession>A0A0D2ACT1</accession>
<gene>
    <name evidence="3" type="ORF">PV09_04451</name>
</gene>
<dbReference type="SUPFAM" id="SSF56219">
    <property type="entry name" value="DNase I-like"/>
    <property type="match status" value="1"/>
</dbReference>
<dbReference type="SMART" id="SM00128">
    <property type="entry name" value="IPPc"/>
    <property type="match status" value="1"/>
</dbReference>
<dbReference type="PANTHER" id="PTHR11200">
    <property type="entry name" value="INOSITOL 5-PHOSPHATASE"/>
    <property type="match status" value="1"/>
</dbReference>
<dbReference type="PANTHER" id="PTHR11200:SF286">
    <property type="entry name" value="5-PHOSPHATASE, PUTATIVE (AFU_ORTHOLOGUE AFUA_5G07600)-RELATED"/>
    <property type="match status" value="1"/>
</dbReference>
<dbReference type="InterPro" id="IPR046985">
    <property type="entry name" value="IP5"/>
</dbReference>
<evidence type="ECO:0000256" key="1">
    <source>
        <dbReference type="SAM" id="MobiDB-lite"/>
    </source>
</evidence>
<protein>
    <recommendedName>
        <fullName evidence="2">Inositol polyphosphate-related phosphatase domain-containing protein</fullName>
    </recommendedName>
</protein>
<evidence type="ECO:0000313" key="4">
    <source>
        <dbReference type="Proteomes" id="UP000053259"/>
    </source>
</evidence>
<dbReference type="GO" id="GO:0004439">
    <property type="term" value="F:phosphatidylinositol-4,5-bisphosphate 5-phosphatase activity"/>
    <property type="evidence" value="ECO:0007669"/>
    <property type="project" value="TreeGrafter"/>
</dbReference>
<sequence length="443" mass="47950">MPTPLEIYLVTFNCARSFIDPALLGPSLFQAWPRDRASLPDVVAFSLQEVAPIAYSFLGPGWIDAYLRRIEESVAVASSSKGVAYAKVAVHNVGMTAAMVFVKSELSSTVTSVETAGVGVGWLAMGNKGGVGIRLTVGGAELTFVAMHLAPMEGMVLRRNQDWQDICRGLVFDGDAKAASRGTEREPLLLAGAGRPASGLYKPKNHIFLFGDLNYRTSHLSPAPLAYKTFPQPASPSDSPSDRVPLPDLLARDQLTQERLEGRVLHGFSEAPITFPPTYKYSHVRSSQPGPQAAKAGSPAAEGDSDAATAAAVVQEPSTWTWARHRWPSWCDRILFYPPVGITPGMYTALPLLPSSDHRPVALHVTLDPKTQEEVVPNDLRITPPFELDQQWRARRAAARRYELAVGVASWIALTGEGNMTVACLLGGALSLYFLLRLYGQGT</sequence>
<dbReference type="HOGENOM" id="CLU_025224_1_1_1"/>
<dbReference type="InterPro" id="IPR000300">
    <property type="entry name" value="IPPc"/>
</dbReference>
<keyword evidence="4" id="KW-1185">Reference proteome</keyword>
<dbReference type="InParanoid" id="A0A0D2ACT1"/>
<feature type="region of interest" description="Disordered" evidence="1">
    <location>
        <begin position="226"/>
        <end position="246"/>
    </location>
</feature>
<feature type="compositionally biased region" description="Low complexity" evidence="1">
    <location>
        <begin position="231"/>
        <end position="246"/>
    </location>
</feature>
<evidence type="ECO:0000259" key="2">
    <source>
        <dbReference type="SMART" id="SM00128"/>
    </source>
</evidence>
<proteinExistence type="predicted"/>
<dbReference type="Proteomes" id="UP000053259">
    <property type="component" value="Unassembled WGS sequence"/>
</dbReference>
<dbReference type="EMBL" id="KN847540">
    <property type="protein sequence ID" value="KIW04718.1"/>
    <property type="molecule type" value="Genomic_DNA"/>
</dbReference>
<dbReference type="GeneID" id="27312424"/>
<dbReference type="GO" id="GO:0046856">
    <property type="term" value="P:phosphatidylinositol dephosphorylation"/>
    <property type="evidence" value="ECO:0007669"/>
    <property type="project" value="InterPro"/>
</dbReference>
<dbReference type="AlphaFoldDB" id="A0A0D2ACT1"/>
<feature type="region of interest" description="Disordered" evidence="1">
    <location>
        <begin position="282"/>
        <end position="308"/>
    </location>
</feature>
<name>A0A0D2ACT1_9PEZI</name>
<reference evidence="3 4" key="1">
    <citation type="submission" date="2015-01" db="EMBL/GenBank/DDBJ databases">
        <title>The Genome Sequence of Ochroconis gallopava CBS43764.</title>
        <authorList>
            <consortium name="The Broad Institute Genomics Platform"/>
            <person name="Cuomo C."/>
            <person name="de Hoog S."/>
            <person name="Gorbushina A."/>
            <person name="Stielow B."/>
            <person name="Teixiera M."/>
            <person name="Abouelleil A."/>
            <person name="Chapman S.B."/>
            <person name="Priest M."/>
            <person name="Young S.K."/>
            <person name="Wortman J."/>
            <person name="Nusbaum C."/>
            <person name="Birren B."/>
        </authorList>
    </citation>
    <scope>NUCLEOTIDE SEQUENCE [LARGE SCALE GENOMIC DNA]</scope>
    <source>
        <strain evidence="3 4">CBS 43764</strain>
    </source>
</reference>
<dbReference type="Gene3D" id="3.60.10.10">
    <property type="entry name" value="Endonuclease/exonuclease/phosphatase"/>
    <property type="match status" value="1"/>
</dbReference>
<dbReference type="Pfam" id="PF22669">
    <property type="entry name" value="Exo_endo_phos2"/>
    <property type="match status" value="1"/>
</dbReference>
<dbReference type="VEuPathDB" id="FungiDB:PV09_04451"/>
<dbReference type="OrthoDB" id="62798at2759"/>
<evidence type="ECO:0000313" key="3">
    <source>
        <dbReference type="EMBL" id="KIW04718.1"/>
    </source>
</evidence>
<dbReference type="STRING" id="253628.A0A0D2ACT1"/>
<dbReference type="RefSeq" id="XP_016214587.1">
    <property type="nucleotide sequence ID" value="XM_016357795.1"/>
</dbReference>
<feature type="domain" description="Inositol polyphosphate-related phosphatase" evidence="2">
    <location>
        <begin position="3"/>
        <end position="373"/>
    </location>
</feature>
<organism evidence="3 4">
    <name type="scientific">Verruconis gallopava</name>
    <dbReference type="NCBI Taxonomy" id="253628"/>
    <lineage>
        <taxon>Eukaryota</taxon>
        <taxon>Fungi</taxon>
        <taxon>Dikarya</taxon>
        <taxon>Ascomycota</taxon>
        <taxon>Pezizomycotina</taxon>
        <taxon>Dothideomycetes</taxon>
        <taxon>Pleosporomycetidae</taxon>
        <taxon>Venturiales</taxon>
        <taxon>Sympoventuriaceae</taxon>
        <taxon>Verruconis</taxon>
    </lineage>
</organism>